<protein>
    <submittedName>
        <fullName evidence="5">DNA-binding global transcriptional activator DLP12 prophage</fullName>
    </submittedName>
</protein>
<sequence length="89" mass="10271">MIYTSESLIKKRLRDEGTSFTEILRDTRMRYAKKLITSNSYSINVVAQKCGYNSTSYFICAFKDYYGVTPSHYFEKIIGVTDGINKTID</sequence>
<dbReference type="PANTHER" id="PTHR43280:SF33">
    <property type="entry name" value="HTH-TYPE TRANSCRIPTIONAL REGULATOR APPY-RELATED"/>
    <property type="match status" value="1"/>
</dbReference>
<dbReference type="PROSITE" id="PS01124">
    <property type="entry name" value="HTH_ARAC_FAMILY_2"/>
    <property type="match status" value="1"/>
</dbReference>
<organism evidence="5">
    <name type="scientific">uncultured bacterium Contig1663</name>
    <dbReference type="NCBI Taxonomy" id="1393484"/>
    <lineage>
        <taxon>Bacteria</taxon>
        <taxon>environmental samples</taxon>
    </lineage>
</organism>
<reference evidence="5" key="1">
    <citation type="journal article" date="2013" name="PLoS ONE">
        <title>Metagenomic insights into the carbohydrate-active enzymes carried by the microorganisms adhering to solid digesta in the rumen of cows.</title>
        <authorList>
            <person name="Wang L."/>
            <person name="Hatem A."/>
            <person name="Catalyurek U.V."/>
            <person name="Morrison M."/>
            <person name="Yu Z."/>
        </authorList>
    </citation>
    <scope>NUCLEOTIDE SEQUENCE</scope>
</reference>
<dbReference type="InterPro" id="IPR020449">
    <property type="entry name" value="Tscrpt_reg_AraC-type_HTH"/>
</dbReference>
<keyword evidence="3" id="KW-0804">Transcription</keyword>
<dbReference type="EMBL" id="KC247068">
    <property type="protein sequence ID" value="AHF27133.1"/>
    <property type="molecule type" value="Genomic_DNA"/>
</dbReference>
<evidence type="ECO:0000256" key="3">
    <source>
        <dbReference type="ARBA" id="ARBA00023163"/>
    </source>
</evidence>
<dbReference type="InterPro" id="IPR009057">
    <property type="entry name" value="Homeodomain-like_sf"/>
</dbReference>
<dbReference type="InterPro" id="IPR018060">
    <property type="entry name" value="HTH_AraC"/>
</dbReference>
<dbReference type="PRINTS" id="PR00032">
    <property type="entry name" value="HTHARAC"/>
</dbReference>
<name>W0FQH5_9BACT</name>
<dbReference type="GO" id="GO:0043565">
    <property type="term" value="F:sequence-specific DNA binding"/>
    <property type="evidence" value="ECO:0007669"/>
    <property type="project" value="InterPro"/>
</dbReference>
<dbReference type="Pfam" id="PF12833">
    <property type="entry name" value="HTH_18"/>
    <property type="match status" value="1"/>
</dbReference>
<evidence type="ECO:0000313" key="5">
    <source>
        <dbReference type="EMBL" id="AHF27133.1"/>
    </source>
</evidence>
<dbReference type="PROSITE" id="PS00041">
    <property type="entry name" value="HTH_ARAC_FAMILY_1"/>
    <property type="match status" value="1"/>
</dbReference>
<dbReference type="PANTHER" id="PTHR43280">
    <property type="entry name" value="ARAC-FAMILY TRANSCRIPTIONAL REGULATOR"/>
    <property type="match status" value="1"/>
</dbReference>
<dbReference type="InterPro" id="IPR018062">
    <property type="entry name" value="HTH_AraC-typ_CS"/>
</dbReference>
<feature type="domain" description="HTH araC/xylS-type" evidence="4">
    <location>
        <begin position="1"/>
        <end position="76"/>
    </location>
</feature>
<keyword evidence="2 5" id="KW-0238">DNA-binding</keyword>
<evidence type="ECO:0000256" key="2">
    <source>
        <dbReference type="ARBA" id="ARBA00023125"/>
    </source>
</evidence>
<dbReference type="SMART" id="SM00342">
    <property type="entry name" value="HTH_ARAC"/>
    <property type="match status" value="1"/>
</dbReference>
<dbReference type="GO" id="GO:0003700">
    <property type="term" value="F:DNA-binding transcription factor activity"/>
    <property type="evidence" value="ECO:0007669"/>
    <property type="project" value="InterPro"/>
</dbReference>
<dbReference type="SUPFAM" id="SSF46689">
    <property type="entry name" value="Homeodomain-like"/>
    <property type="match status" value="1"/>
</dbReference>
<evidence type="ECO:0000256" key="1">
    <source>
        <dbReference type="ARBA" id="ARBA00023015"/>
    </source>
</evidence>
<dbReference type="Gene3D" id="1.10.10.60">
    <property type="entry name" value="Homeodomain-like"/>
    <property type="match status" value="1"/>
</dbReference>
<dbReference type="AlphaFoldDB" id="W0FQH5"/>
<proteinExistence type="predicted"/>
<keyword evidence="1" id="KW-0805">Transcription regulation</keyword>
<evidence type="ECO:0000259" key="4">
    <source>
        <dbReference type="PROSITE" id="PS01124"/>
    </source>
</evidence>
<accession>W0FQH5</accession>